<keyword evidence="3" id="KW-1185">Reference proteome</keyword>
<evidence type="ECO:0000313" key="3">
    <source>
        <dbReference type="Proteomes" id="UP000268857"/>
    </source>
</evidence>
<proteinExistence type="predicted"/>
<dbReference type="EMBL" id="RSCJ01000018">
    <property type="protein sequence ID" value="RUR77045.1"/>
    <property type="molecule type" value="Genomic_DNA"/>
</dbReference>
<feature type="transmembrane region" description="Helical" evidence="1">
    <location>
        <begin position="62"/>
        <end position="89"/>
    </location>
</feature>
<accession>A0A3S0Y5J7</accession>
<evidence type="ECO:0000313" key="2">
    <source>
        <dbReference type="EMBL" id="RUR77045.1"/>
    </source>
</evidence>
<dbReference type="RefSeq" id="WP_016879385.1">
    <property type="nucleotide sequence ID" value="NZ_AJLN01000058.1"/>
</dbReference>
<dbReference type="Proteomes" id="UP000268857">
    <property type="component" value="Unassembled WGS sequence"/>
</dbReference>
<reference evidence="2 3" key="1">
    <citation type="journal article" date="2019" name="Genome Biol. Evol.">
        <title>Day and night: Metabolic profiles and evolutionary relationships of six axenic non-marine cyanobacteria.</title>
        <authorList>
            <person name="Will S.E."/>
            <person name="Henke P."/>
            <person name="Boedeker C."/>
            <person name="Huang S."/>
            <person name="Brinkmann H."/>
            <person name="Rohde M."/>
            <person name="Jarek M."/>
            <person name="Friedl T."/>
            <person name="Seufert S."/>
            <person name="Schumacher M."/>
            <person name="Overmann J."/>
            <person name="Neumann-Schaal M."/>
            <person name="Petersen J."/>
        </authorList>
    </citation>
    <scope>NUCLEOTIDE SEQUENCE [LARGE SCALE GENOMIC DNA]</scope>
    <source>
        <strain evidence="2 3">PCC 6912</strain>
    </source>
</reference>
<gene>
    <name evidence="2" type="ORF">PCC6912_40040</name>
</gene>
<keyword evidence="1" id="KW-0472">Membrane</keyword>
<name>A0A3S0Y5J7_CHLFR</name>
<dbReference type="AlphaFoldDB" id="A0A3S0Y5J7"/>
<sequence length="102" mass="11784">MEQYQERQKLDIKLNLNGEMEATLPQRELTSDEWILIQQLLDEAKTRSQTRAKLEEIAQQGLFWQGVMGAVAVLMFLFLVSFCTVRVAIASFNSVNLQQVRH</sequence>
<organism evidence="2 3">
    <name type="scientific">Chlorogloeopsis fritschii PCC 6912</name>
    <dbReference type="NCBI Taxonomy" id="211165"/>
    <lineage>
        <taxon>Bacteria</taxon>
        <taxon>Bacillati</taxon>
        <taxon>Cyanobacteriota</taxon>
        <taxon>Cyanophyceae</taxon>
        <taxon>Nostocales</taxon>
        <taxon>Chlorogloeopsidaceae</taxon>
        <taxon>Chlorogloeopsis</taxon>
    </lineage>
</organism>
<keyword evidence="1" id="KW-1133">Transmembrane helix</keyword>
<keyword evidence="1" id="KW-0812">Transmembrane</keyword>
<dbReference type="STRING" id="211165.GCA_000317285_01733"/>
<comment type="caution">
    <text evidence="2">The sequence shown here is derived from an EMBL/GenBank/DDBJ whole genome shotgun (WGS) entry which is preliminary data.</text>
</comment>
<evidence type="ECO:0000256" key="1">
    <source>
        <dbReference type="SAM" id="Phobius"/>
    </source>
</evidence>
<protein>
    <submittedName>
        <fullName evidence="2">Uncharacterized protein</fullName>
    </submittedName>
</protein>